<feature type="transmembrane region" description="Helical" evidence="1">
    <location>
        <begin position="240"/>
        <end position="260"/>
    </location>
</feature>
<dbReference type="EMBL" id="CAJJDM010000007">
    <property type="protein sequence ID" value="CAD8046502.1"/>
    <property type="molecule type" value="Genomic_DNA"/>
</dbReference>
<evidence type="ECO:0008006" key="4">
    <source>
        <dbReference type="Google" id="ProtNLM"/>
    </source>
</evidence>
<keyword evidence="1" id="KW-1133">Transmembrane helix</keyword>
<feature type="transmembrane region" description="Helical" evidence="1">
    <location>
        <begin position="80"/>
        <end position="103"/>
    </location>
</feature>
<organism evidence="2 3">
    <name type="scientific">Paramecium primaurelia</name>
    <dbReference type="NCBI Taxonomy" id="5886"/>
    <lineage>
        <taxon>Eukaryota</taxon>
        <taxon>Sar</taxon>
        <taxon>Alveolata</taxon>
        <taxon>Ciliophora</taxon>
        <taxon>Intramacronucleata</taxon>
        <taxon>Oligohymenophorea</taxon>
        <taxon>Peniculida</taxon>
        <taxon>Parameciidae</taxon>
        <taxon>Paramecium</taxon>
    </lineage>
</organism>
<evidence type="ECO:0000256" key="1">
    <source>
        <dbReference type="SAM" id="Phobius"/>
    </source>
</evidence>
<feature type="transmembrane region" description="Helical" evidence="1">
    <location>
        <begin position="1023"/>
        <end position="1050"/>
    </location>
</feature>
<feature type="transmembrane region" description="Helical" evidence="1">
    <location>
        <begin position="1218"/>
        <end position="1242"/>
    </location>
</feature>
<keyword evidence="3" id="KW-1185">Reference proteome</keyword>
<reference evidence="2" key="1">
    <citation type="submission" date="2021-01" db="EMBL/GenBank/DDBJ databases">
        <authorList>
            <consortium name="Genoscope - CEA"/>
            <person name="William W."/>
        </authorList>
    </citation>
    <scope>NUCLEOTIDE SEQUENCE</scope>
</reference>
<name>A0A8S1JV25_PARPR</name>
<evidence type="ECO:0000313" key="2">
    <source>
        <dbReference type="EMBL" id="CAD8046502.1"/>
    </source>
</evidence>
<gene>
    <name evidence="2" type="ORF">PPRIM_AZ9-3.1.T0100397</name>
</gene>
<feature type="transmembrane region" description="Helical" evidence="1">
    <location>
        <begin position="126"/>
        <end position="146"/>
    </location>
</feature>
<dbReference type="InterPro" id="IPR052994">
    <property type="entry name" value="Tiny_macrocysts_regulators"/>
</dbReference>
<protein>
    <recommendedName>
        <fullName evidence="4">Transmembrane protein</fullName>
    </recommendedName>
</protein>
<feature type="transmembrane region" description="Helical" evidence="1">
    <location>
        <begin position="1566"/>
        <end position="1588"/>
    </location>
</feature>
<comment type="caution">
    <text evidence="2">The sequence shown here is derived from an EMBL/GenBank/DDBJ whole genome shotgun (WGS) entry which is preliminary data.</text>
</comment>
<feature type="transmembrane region" description="Helical" evidence="1">
    <location>
        <begin position="216"/>
        <end position="234"/>
    </location>
</feature>
<proteinExistence type="predicted"/>
<accession>A0A8S1JV25</accession>
<dbReference type="OMA" id="DTICYID"/>
<dbReference type="PANTHER" id="PTHR31600">
    <property type="entry name" value="TINY MACROCYSTS PROTEIN B-RELATED"/>
    <property type="match status" value="1"/>
</dbReference>
<feature type="transmembrane region" description="Helical" evidence="1">
    <location>
        <begin position="1326"/>
        <end position="1352"/>
    </location>
</feature>
<keyword evidence="1" id="KW-0472">Membrane</keyword>
<dbReference type="PANTHER" id="PTHR31600:SF2">
    <property type="entry name" value="GAMETE ENRICHED GENE 10 PROTEIN-RELATED"/>
    <property type="match status" value="1"/>
</dbReference>
<feature type="transmembrane region" description="Helical" evidence="1">
    <location>
        <begin position="184"/>
        <end position="204"/>
    </location>
</feature>
<keyword evidence="1" id="KW-0812">Transmembrane</keyword>
<dbReference type="Proteomes" id="UP000688137">
    <property type="component" value="Unassembled WGS sequence"/>
</dbReference>
<sequence length="1622" mass="191603">MMELTQRLIEHYLDLMTSSPKIQLGESLFQSAIFLQFILRLHFIFPQDGWDVWKYGDYKLHVPYVILSFLYQEISDILKILLILFNVIIFIFSFFKVQFVFYYNNLLWNVFYIPQVAMLSSSSENIGISIFGIMLLFFILVFNLYFNRSTKFIHSNPFIRKFTQLTIISAALDTICYIDFEFHIFQIILLHIQGIILCLDIIIFKPYRFQFNKIVFQYNFLFYTLVVIHTLLLFDKSEENMFYFSILLGTLAYALSFQLYDRYADMDSQNQYIILVQCQEFYQSQDIQQYLKLRQHQNKYLAQNQDQNKNEILICYLENNISINKKQKIDYEILELALIHFLCVHKAPLTALCRLKQYYNIPHDHSLFFRITFPSQHKQLWNSVTKVQDGINKLLKAGQYQDDRILSTKDIYEAVKIREISIPLILSTIDHKINYWKQLISLIANIKKLFQTTCQLSQKLLECQQVLQKLFNCTNIEQIEEPRTILEVLVLIIYYSIIINDHEQAIKMQKIMNDILRSESLIEGKLLNGNIMENKICLLYTSIVKSQGSIIKLNAQQIAQFWGYENEMDFRDIKHINQLMPDFLASVHDQYLERFKKLGHSILFGKSRTVFLKGKNNFYIPADITIDNFFISYDDYVITAAFSKTKEKCLFMLFDHKGRILGVNNLMFKLFQSIDKTITQENLASGYVFQLIPKIFNLINAYRNSEEELNQDDKIILKIGNPIKQQFSRLMQSSKGKNKHQLFYAGLWTTFDTPENYQKNQNQKSMLNLNLLDSQKPNCDLFDETYQQRMQQFIDHNIQTTNFQIKCYLEYLILGYQKSIPLFTLEINDIISAYDTENGETFSQNSLQNVELSDLNKSSHLMLSSIQDESFSKVKIEENEKLQQHPEISLMRGKYDQSFFDQLQESSRQILAPFSQRANFNLIKHKSINDDSKYLEDEFKIIKLQQELGYDNQNYLQQYSKNKTVLDKLQDQQSSNNNNNNDQQIDQKNEMHAINSGGSIARRSRNHHYELLKMKSRSQTRPIQLSFIIFLDICIILSIILFNILNIIFISEQRDNGNKQLLEIQAPYVFNGIYCELTSHDILYKLSKIEGIQISQNLLSTIQSRFKNLNYLQNMSLYQTAFHQIEQDFLQSNITLYYIDQADEFNSSYTFYYSKLTIYFRLLIKYYQDYNFTNFNDYFFQQSLFEVLNLENSTQLFRLLIRSLIDKFYIELELNDELILNLFVIQTILQFCMFFLQFWFFFDLLKLHMKIMNLNCRLYEKDVYVTIQKLQSVREILNDKYSINWKKADYVHIIYQPLNKQQQINSTNTKQNKTTLLSSRIQQSTFNMCSISAFLFALLLIILIVNIGGFLFNSQKQKQLKPSYQLGAEFLHFTIQVDSIVSNAIRIKSQNILLSQNSLTESISPKVLQSSANYFRQDRYQNLTYFYNQVDSFKHSQIQIIQDLIKNPNIDSKNADILNQLFFQDICQLFCPISPDIKDNCTFLYNKGIIGIYTKIINFLMGSYYNELENKMLDTDFQNTLSLLNSADFNQMFGRHFTNAKQAFNQFAQENLKLAFGQIESNFNEALVYFMITGYFTLLAIGLALVYFSKVQQKQINLIRLSLTIIPVELIDQQAINILRQL</sequence>
<evidence type="ECO:0000313" key="3">
    <source>
        <dbReference type="Proteomes" id="UP000688137"/>
    </source>
</evidence>